<reference evidence="2 3" key="1">
    <citation type="submission" date="2020-06" db="EMBL/GenBank/DDBJ databases">
        <authorList>
            <person name="Grouzdev D.S."/>
        </authorList>
    </citation>
    <scope>NUCLEOTIDE SEQUENCE [LARGE SCALE GENOMIC DNA]</scope>
    <source>
        <strain evidence="2 3">HO-A22</strain>
    </source>
</reference>
<keyword evidence="1" id="KW-0732">Signal</keyword>
<dbReference type="AlphaFoldDB" id="A0A7Y6QAT3"/>
<feature type="chain" id="PRO_5030698524" evidence="1">
    <location>
        <begin position="23"/>
        <end position="132"/>
    </location>
</feature>
<sequence length="132" mass="15065">MEERMRLLIVLLFMLVAHSSHAASDRLSAENIRDQIVGRTVFLAVPFGGEFPLNYRRDGRVDGTGEALGLGKFTRPRDSGTWWIDGDRLCQKFSTWYDGSQLCFELYRLDETRIRWIQNNGDKGTARIGPAL</sequence>
<evidence type="ECO:0000313" key="3">
    <source>
        <dbReference type="Proteomes" id="UP000520198"/>
    </source>
</evidence>
<comment type="caution">
    <text evidence="2">The sequence shown here is derived from an EMBL/GenBank/DDBJ whole genome shotgun (WGS) entry which is preliminary data.</text>
</comment>
<keyword evidence="3" id="KW-1185">Reference proteome</keyword>
<protein>
    <submittedName>
        <fullName evidence="2">Uncharacterized protein</fullName>
    </submittedName>
</protein>
<evidence type="ECO:0000256" key="1">
    <source>
        <dbReference type="SAM" id="SignalP"/>
    </source>
</evidence>
<dbReference type="EMBL" id="JABWDU010000008">
    <property type="protein sequence ID" value="NVD42187.1"/>
    <property type="molecule type" value="Genomic_DNA"/>
</dbReference>
<name>A0A7Y6QAT3_9HYPH</name>
<organism evidence="2 3">
    <name type="scientific">Ensifer oleiphilus</name>
    <dbReference type="NCBI Taxonomy" id="2742698"/>
    <lineage>
        <taxon>Bacteria</taxon>
        <taxon>Pseudomonadati</taxon>
        <taxon>Pseudomonadota</taxon>
        <taxon>Alphaproteobacteria</taxon>
        <taxon>Hyphomicrobiales</taxon>
        <taxon>Rhizobiaceae</taxon>
        <taxon>Sinorhizobium/Ensifer group</taxon>
        <taxon>Ensifer</taxon>
    </lineage>
</organism>
<dbReference type="Proteomes" id="UP000520198">
    <property type="component" value="Unassembled WGS sequence"/>
</dbReference>
<accession>A0A7Y6QAT3</accession>
<proteinExistence type="predicted"/>
<feature type="signal peptide" evidence="1">
    <location>
        <begin position="1"/>
        <end position="22"/>
    </location>
</feature>
<gene>
    <name evidence="2" type="ORF">HT585_25280</name>
</gene>
<evidence type="ECO:0000313" key="2">
    <source>
        <dbReference type="EMBL" id="NVD42187.1"/>
    </source>
</evidence>